<protein>
    <recommendedName>
        <fullName evidence="6">PHD-type domain-containing protein</fullName>
    </recommendedName>
</protein>
<dbReference type="AlphaFoldDB" id="A0A9P4V944"/>
<dbReference type="InterPro" id="IPR013083">
    <property type="entry name" value="Znf_RING/FYVE/PHD"/>
</dbReference>
<evidence type="ECO:0000256" key="3">
    <source>
        <dbReference type="ARBA" id="ARBA00022833"/>
    </source>
</evidence>
<dbReference type="OrthoDB" id="20872at2759"/>
<dbReference type="SMART" id="SM00249">
    <property type="entry name" value="PHD"/>
    <property type="match status" value="1"/>
</dbReference>
<dbReference type="Pfam" id="PF26082">
    <property type="entry name" value="zf-C2H2_AcuF"/>
    <property type="match status" value="1"/>
</dbReference>
<gene>
    <name evidence="7" type="ORF">EJ04DRAFT_112158</name>
</gene>
<feature type="compositionally biased region" description="Acidic residues" evidence="5">
    <location>
        <begin position="151"/>
        <end position="169"/>
    </location>
</feature>
<proteinExistence type="predicted"/>
<feature type="region of interest" description="Disordered" evidence="5">
    <location>
        <begin position="143"/>
        <end position="169"/>
    </location>
</feature>
<dbReference type="PANTHER" id="PTHR47793">
    <property type="entry name" value="HISTONE DEACETYLASE COMPLEX SUBUNIT CTI6"/>
    <property type="match status" value="1"/>
</dbReference>
<keyword evidence="8" id="KW-1185">Reference proteome</keyword>
<evidence type="ECO:0000259" key="6">
    <source>
        <dbReference type="PROSITE" id="PS50016"/>
    </source>
</evidence>
<dbReference type="PANTHER" id="PTHR47793:SF1">
    <property type="entry name" value="HISTONE DEACETYLASE COMPLEX SUBUNIT CTI6"/>
    <property type="match status" value="1"/>
</dbReference>
<dbReference type="SUPFAM" id="SSF57903">
    <property type="entry name" value="FYVE/PHD zinc finger"/>
    <property type="match status" value="1"/>
</dbReference>
<dbReference type="GO" id="GO:0070210">
    <property type="term" value="C:Rpd3L-Expanded complex"/>
    <property type="evidence" value="ECO:0007669"/>
    <property type="project" value="TreeGrafter"/>
</dbReference>
<dbReference type="InterPro" id="IPR053051">
    <property type="entry name" value="HDAC_complex_subunit"/>
</dbReference>
<evidence type="ECO:0000313" key="7">
    <source>
        <dbReference type="EMBL" id="KAF2740998.1"/>
    </source>
</evidence>
<keyword evidence="1" id="KW-0479">Metal-binding</keyword>
<feature type="domain" description="PHD-type" evidence="6">
    <location>
        <begin position="524"/>
        <end position="574"/>
    </location>
</feature>
<dbReference type="PROSITE" id="PS01359">
    <property type="entry name" value="ZF_PHD_1"/>
    <property type="match status" value="1"/>
</dbReference>
<dbReference type="InterPro" id="IPR011011">
    <property type="entry name" value="Znf_FYVE_PHD"/>
</dbReference>
<organism evidence="7 8">
    <name type="scientific">Polyplosphaeria fusca</name>
    <dbReference type="NCBI Taxonomy" id="682080"/>
    <lineage>
        <taxon>Eukaryota</taxon>
        <taxon>Fungi</taxon>
        <taxon>Dikarya</taxon>
        <taxon>Ascomycota</taxon>
        <taxon>Pezizomycotina</taxon>
        <taxon>Dothideomycetes</taxon>
        <taxon>Pleosporomycetidae</taxon>
        <taxon>Pleosporales</taxon>
        <taxon>Tetraplosphaeriaceae</taxon>
        <taxon>Polyplosphaeria</taxon>
    </lineage>
</organism>
<evidence type="ECO:0000313" key="8">
    <source>
        <dbReference type="Proteomes" id="UP000799444"/>
    </source>
</evidence>
<evidence type="ECO:0000256" key="5">
    <source>
        <dbReference type="SAM" id="MobiDB-lite"/>
    </source>
</evidence>
<dbReference type="Proteomes" id="UP000799444">
    <property type="component" value="Unassembled WGS sequence"/>
</dbReference>
<dbReference type="GO" id="GO:0033698">
    <property type="term" value="C:Rpd3L complex"/>
    <property type="evidence" value="ECO:0007669"/>
    <property type="project" value="TreeGrafter"/>
</dbReference>
<dbReference type="InterPro" id="IPR025676">
    <property type="entry name" value="Clr5_dom"/>
</dbReference>
<dbReference type="Gene3D" id="3.30.40.10">
    <property type="entry name" value="Zinc/RING finger domain, C3HC4 (zinc finger)"/>
    <property type="match status" value="1"/>
</dbReference>
<dbReference type="EMBL" id="ML996098">
    <property type="protein sequence ID" value="KAF2740998.1"/>
    <property type="molecule type" value="Genomic_DNA"/>
</dbReference>
<reference evidence="7" key="1">
    <citation type="journal article" date="2020" name="Stud. Mycol.">
        <title>101 Dothideomycetes genomes: a test case for predicting lifestyles and emergence of pathogens.</title>
        <authorList>
            <person name="Haridas S."/>
            <person name="Albert R."/>
            <person name="Binder M."/>
            <person name="Bloem J."/>
            <person name="Labutti K."/>
            <person name="Salamov A."/>
            <person name="Andreopoulos B."/>
            <person name="Baker S."/>
            <person name="Barry K."/>
            <person name="Bills G."/>
            <person name="Bluhm B."/>
            <person name="Cannon C."/>
            <person name="Castanera R."/>
            <person name="Culley D."/>
            <person name="Daum C."/>
            <person name="Ezra D."/>
            <person name="Gonzalez J."/>
            <person name="Henrissat B."/>
            <person name="Kuo A."/>
            <person name="Liang C."/>
            <person name="Lipzen A."/>
            <person name="Lutzoni F."/>
            <person name="Magnuson J."/>
            <person name="Mondo S."/>
            <person name="Nolan M."/>
            <person name="Ohm R."/>
            <person name="Pangilinan J."/>
            <person name="Park H.-J."/>
            <person name="Ramirez L."/>
            <person name="Alfaro M."/>
            <person name="Sun H."/>
            <person name="Tritt A."/>
            <person name="Yoshinaga Y."/>
            <person name="Zwiers L.-H."/>
            <person name="Turgeon B."/>
            <person name="Goodwin S."/>
            <person name="Spatafora J."/>
            <person name="Crous P."/>
            <person name="Grigoriev I."/>
        </authorList>
    </citation>
    <scope>NUCLEOTIDE SEQUENCE</scope>
    <source>
        <strain evidence="7">CBS 125425</strain>
    </source>
</reference>
<evidence type="ECO:0000256" key="4">
    <source>
        <dbReference type="PROSITE-ProRule" id="PRU00146"/>
    </source>
</evidence>
<keyword evidence="3" id="KW-0862">Zinc</keyword>
<feature type="compositionally biased region" description="Acidic residues" evidence="5">
    <location>
        <begin position="501"/>
        <end position="523"/>
    </location>
</feature>
<evidence type="ECO:0000256" key="2">
    <source>
        <dbReference type="ARBA" id="ARBA00022771"/>
    </source>
</evidence>
<name>A0A9P4V944_9PLEO</name>
<dbReference type="InterPro" id="IPR001965">
    <property type="entry name" value="Znf_PHD"/>
</dbReference>
<dbReference type="PROSITE" id="PS50016">
    <property type="entry name" value="ZF_PHD_2"/>
    <property type="match status" value="1"/>
</dbReference>
<dbReference type="Pfam" id="PF14420">
    <property type="entry name" value="Clr5"/>
    <property type="match status" value="1"/>
</dbReference>
<evidence type="ECO:0000256" key="1">
    <source>
        <dbReference type="ARBA" id="ARBA00022723"/>
    </source>
</evidence>
<accession>A0A9P4V944</accession>
<sequence length="691" mass="77258">MSTAIEHHHHDFVRTWQEDALDSVGDKEAGVIARLLNSCLSLYSLLLQEVSESQSIAHSAERSLRRSHATLKLWADGHAVLEGGLDRLLENSKSLQDTTLATLNALCGVLLRLSKSLVPRSDRARILRSTDAQVIHEQTRYILTGSGENASDSESDSSDDELENTDLDDTVEEAKTYTRCLLDLSGALQCPAIDPNHEDDQPNALQLGQRSVHENFTELIKGKYPKAGHNLVDSLGRASWQRYQRLQSARSANANKNVTLGDESAKSHIADSEFKDSGLGTSIPNQSTYAETVISFVSSLSEGSANVHIPPLPSGGKKGLPFECTACGGKVRATNNRVWRRHLFHDLQPYSCLLPDCIFTGSPFRDRKLWSVHLELGHGLGPNWESQHCTLCLEHTGDGKNTILSHFARHMEDISLAALPRGIDSDVESDSASDGENSFASEPVPVADPNDATSSRQPRLDHDKLDSKDSKSLVNARPRRRSKFIEDLFGGNERSKPSDAEREEEEEEEEEKEKEEEEEEEEEVIRCVCGREDDDANVFVQCDSCKVWQHGRCVGIIDESASPDEYFCERCRKDLHVLTMTSEGRLSSRYLPVCSSIGAIPTTSGEYHMSQQSPLRFVDRTPRVARIPPQKWEEHKEELRSLYQRMKLDDLMSVMKTRHSFEPTYVTHFRRGFVLTIVENASMYINLSGGT</sequence>
<comment type="caution">
    <text evidence="7">The sequence shown here is derived from an EMBL/GenBank/DDBJ whole genome shotgun (WGS) entry which is preliminary data.</text>
</comment>
<dbReference type="GO" id="GO:0061186">
    <property type="term" value="P:negative regulation of silent mating-type cassette heterochromatin formation"/>
    <property type="evidence" value="ECO:0007669"/>
    <property type="project" value="TreeGrafter"/>
</dbReference>
<feature type="region of interest" description="Disordered" evidence="5">
    <location>
        <begin position="425"/>
        <end position="523"/>
    </location>
</feature>
<keyword evidence="2 4" id="KW-0863">Zinc-finger</keyword>
<dbReference type="InterPro" id="IPR058925">
    <property type="entry name" value="zf-C2H2_AcuF"/>
</dbReference>
<feature type="compositionally biased region" description="Basic and acidic residues" evidence="5">
    <location>
        <begin position="458"/>
        <end position="471"/>
    </location>
</feature>
<dbReference type="GO" id="GO:0008270">
    <property type="term" value="F:zinc ion binding"/>
    <property type="evidence" value="ECO:0007669"/>
    <property type="project" value="UniProtKB-KW"/>
</dbReference>
<dbReference type="InterPro" id="IPR019786">
    <property type="entry name" value="Zinc_finger_PHD-type_CS"/>
</dbReference>
<dbReference type="InterPro" id="IPR019787">
    <property type="entry name" value="Znf_PHD-finger"/>
</dbReference>
<dbReference type="GO" id="GO:0061188">
    <property type="term" value="P:negative regulation of rDNA heterochromatin formation"/>
    <property type="evidence" value="ECO:0007669"/>
    <property type="project" value="TreeGrafter"/>
</dbReference>
<dbReference type="Pfam" id="PF20826">
    <property type="entry name" value="PHD_5"/>
    <property type="match status" value="1"/>
</dbReference>